<feature type="region of interest" description="Disordered" evidence="12">
    <location>
        <begin position="292"/>
        <end position="322"/>
    </location>
</feature>
<keyword evidence="9" id="KW-0868">Chloride</keyword>
<feature type="region of interest" description="Disordered" evidence="12">
    <location>
        <begin position="52"/>
        <end position="82"/>
    </location>
</feature>
<comment type="subcellular location">
    <subcellularLocation>
        <location evidence="1">Membrane</location>
        <topology evidence="1">Multi-pass membrane protein</topology>
    </subcellularLocation>
</comment>
<dbReference type="InterPro" id="IPR050368">
    <property type="entry name" value="ClC-type_chloride_channel"/>
</dbReference>
<dbReference type="PANTHER" id="PTHR43427:SF6">
    <property type="entry name" value="CHLORIDE CHANNEL PROTEIN CLC-E"/>
    <property type="match status" value="1"/>
</dbReference>
<keyword evidence="5" id="KW-1133">Transmembrane helix</keyword>
<keyword evidence="7" id="KW-0472">Membrane</keyword>
<keyword evidence="10" id="KW-0407">Ion channel</keyword>
<feature type="domain" description="CBS" evidence="13">
    <location>
        <begin position="174"/>
        <end position="233"/>
    </location>
</feature>
<dbReference type="InterPro" id="IPR014743">
    <property type="entry name" value="Cl-channel_core"/>
</dbReference>
<evidence type="ECO:0000256" key="9">
    <source>
        <dbReference type="ARBA" id="ARBA00023214"/>
    </source>
</evidence>
<dbReference type="PROSITE" id="PS51371">
    <property type="entry name" value="CBS"/>
    <property type="match status" value="1"/>
</dbReference>
<evidence type="ECO:0000313" key="14">
    <source>
        <dbReference type="EMBL" id="GBG72990.1"/>
    </source>
</evidence>
<dbReference type="PANTHER" id="PTHR43427">
    <property type="entry name" value="CHLORIDE CHANNEL PROTEIN CLC-E"/>
    <property type="match status" value="1"/>
</dbReference>
<feature type="compositionally biased region" description="Acidic residues" evidence="12">
    <location>
        <begin position="311"/>
        <end position="320"/>
    </location>
</feature>
<evidence type="ECO:0000256" key="1">
    <source>
        <dbReference type="ARBA" id="ARBA00004141"/>
    </source>
</evidence>
<evidence type="ECO:0000256" key="8">
    <source>
        <dbReference type="ARBA" id="ARBA00023173"/>
    </source>
</evidence>
<dbReference type="Gramene" id="GBG72990">
    <property type="protein sequence ID" value="GBG72990"/>
    <property type="gene ID" value="CBR_g12709"/>
</dbReference>
<dbReference type="InterPro" id="IPR001807">
    <property type="entry name" value="ClC"/>
</dbReference>
<dbReference type="AlphaFoldDB" id="A0A388KSE8"/>
<keyword evidence="11" id="KW-0129">CBS domain</keyword>
<dbReference type="GO" id="GO:0034707">
    <property type="term" value="C:chloride channel complex"/>
    <property type="evidence" value="ECO:0007669"/>
    <property type="project" value="UniProtKB-KW"/>
</dbReference>
<evidence type="ECO:0000256" key="4">
    <source>
        <dbReference type="ARBA" id="ARBA00022692"/>
    </source>
</evidence>
<dbReference type="Gene3D" id="1.10.3080.10">
    <property type="entry name" value="Clc chloride channel"/>
    <property type="match status" value="1"/>
</dbReference>
<dbReference type="SUPFAM" id="SSF81340">
    <property type="entry name" value="Clc chloride channel"/>
    <property type="match status" value="1"/>
</dbReference>
<comment type="similarity">
    <text evidence="2">Belongs to the chloride channel (TC 2.A.49) family.</text>
</comment>
<keyword evidence="15" id="KW-1185">Reference proteome</keyword>
<sequence>MAATLAGVCQVPLTSIILLFELTQDYRIFLPLMGAVGISSWIASVAQKSSRTQTQGSGPASSPARSNVAPSSSSSSSAKAAASPPSLAVLERGVFVLRSRLKEIVNWARAASGSTGPLGPERNGTPNSEEDLGTRAQAEEENEALCHLDSSLCLSEIDLTEDELMEEICVREAMRTQFLTVKSSTAVSEAVSRMIHDKEWCAVVVTEEGCLQGILTLADVQREAELVISTRARIYNKDLSTLPVATIATWPRETGRGRRVVTCSPDMNLRTAQRLMALRGLRQLPVVVSQAAPHEQDKVMRSTTPAAAAAADDDDDDDEASSVHANNGCLHVVGMLDRERLPLACRAELTRKVLALVPPALDATEPRRSERQRSWSRIGQQAMEFCFKCSDPVQGFPQVYMEMMEP</sequence>
<feature type="region of interest" description="Disordered" evidence="12">
    <location>
        <begin position="112"/>
        <end position="131"/>
    </location>
</feature>
<evidence type="ECO:0000259" key="13">
    <source>
        <dbReference type="PROSITE" id="PS51371"/>
    </source>
</evidence>
<dbReference type="SMART" id="SM00116">
    <property type="entry name" value="CBS"/>
    <property type="match status" value="2"/>
</dbReference>
<comment type="caution">
    <text evidence="14">The sequence shown here is derived from an EMBL/GenBank/DDBJ whole genome shotgun (WGS) entry which is preliminary data.</text>
</comment>
<dbReference type="Proteomes" id="UP000265515">
    <property type="component" value="Unassembled WGS sequence"/>
</dbReference>
<organism evidence="14 15">
    <name type="scientific">Chara braunii</name>
    <name type="common">Braun's stonewort</name>
    <dbReference type="NCBI Taxonomy" id="69332"/>
    <lineage>
        <taxon>Eukaryota</taxon>
        <taxon>Viridiplantae</taxon>
        <taxon>Streptophyta</taxon>
        <taxon>Charophyceae</taxon>
        <taxon>Charales</taxon>
        <taxon>Characeae</taxon>
        <taxon>Chara</taxon>
    </lineage>
</organism>
<proteinExistence type="inferred from homology"/>
<dbReference type="Pfam" id="PF00654">
    <property type="entry name" value="Voltage_CLC"/>
    <property type="match status" value="1"/>
</dbReference>
<keyword evidence="4" id="KW-0812">Transmembrane</keyword>
<evidence type="ECO:0000256" key="12">
    <source>
        <dbReference type="SAM" id="MobiDB-lite"/>
    </source>
</evidence>
<evidence type="ECO:0000256" key="5">
    <source>
        <dbReference type="ARBA" id="ARBA00022989"/>
    </source>
</evidence>
<dbReference type="EMBL" id="BFEA01000175">
    <property type="protein sequence ID" value="GBG72990.1"/>
    <property type="molecule type" value="Genomic_DNA"/>
</dbReference>
<evidence type="ECO:0000256" key="11">
    <source>
        <dbReference type="PROSITE-ProRule" id="PRU00703"/>
    </source>
</evidence>
<protein>
    <recommendedName>
        <fullName evidence="13">CBS domain-containing protein</fullName>
    </recommendedName>
</protein>
<evidence type="ECO:0000256" key="3">
    <source>
        <dbReference type="ARBA" id="ARBA00022448"/>
    </source>
</evidence>
<keyword evidence="6" id="KW-0406">Ion transport</keyword>
<dbReference type="InterPro" id="IPR000644">
    <property type="entry name" value="CBS_dom"/>
</dbReference>
<name>A0A388KSE8_CHABU</name>
<dbReference type="Gene3D" id="3.10.580.10">
    <property type="entry name" value="CBS-domain"/>
    <property type="match status" value="1"/>
</dbReference>
<evidence type="ECO:0000256" key="6">
    <source>
        <dbReference type="ARBA" id="ARBA00023065"/>
    </source>
</evidence>
<dbReference type="STRING" id="69332.A0A388KSE8"/>
<evidence type="ECO:0000256" key="2">
    <source>
        <dbReference type="ARBA" id="ARBA00009476"/>
    </source>
</evidence>
<feature type="compositionally biased region" description="Low complexity" evidence="12">
    <location>
        <begin position="59"/>
        <end position="82"/>
    </location>
</feature>
<keyword evidence="3" id="KW-0813">Transport</keyword>
<reference evidence="14 15" key="1">
    <citation type="journal article" date="2018" name="Cell">
        <title>The Chara Genome: Secondary Complexity and Implications for Plant Terrestrialization.</title>
        <authorList>
            <person name="Nishiyama T."/>
            <person name="Sakayama H."/>
            <person name="Vries J.D."/>
            <person name="Buschmann H."/>
            <person name="Saint-Marcoux D."/>
            <person name="Ullrich K.K."/>
            <person name="Haas F.B."/>
            <person name="Vanderstraeten L."/>
            <person name="Becker D."/>
            <person name="Lang D."/>
            <person name="Vosolsobe S."/>
            <person name="Rombauts S."/>
            <person name="Wilhelmsson P.K.I."/>
            <person name="Janitza P."/>
            <person name="Kern R."/>
            <person name="Heyl A."/>
            <person name="Rumpler F."/>
            <person name="Villalobos L.I.A.C."/>
            <person name="Clay J.M."/>
            <person name="Skokan R."/>
            <person name="Toyoda A."/>
            <person name="Suzuki Y."/>
            <person name="Kagoshima H."/>
            <person name="Schijlen E."/>
            <person name="Tajeshwar N."/>
            <person name="Catarino B."/>
            <person name="Hetherington A.J."/>
            <person name="Saltykova A."/>
            <person name="Bonnot C."/>
            <person name="Breuninger H."/>
            <person name="Symeonidi A."/>
            <person name="Radhakrishnan G.V."/>
            <person name="Van Nieuwerburgh F."/>
            <person name="Deforce D."/>
            <person name="Chang C."/>
            <person name="Karol K.G."/>
            <person name="Hedrich R."/>
            <person name="Ulvskov P."/>
            <person name="Glockner G."/>
            <person name="Delwiche C.F."/>
            <person name="Petrasek J."/>
            <person name="Van de Peer Y."/>
            <person name="Friml J."/>
            <person name="Beilby M."/>
            <person name="Dolan L."/>
            <person name="Kohara Y."/>
            <person name="Sugano S."/>
            <person name="Fujiyama A."/>
            <person name="Delaux P.-M."/>
            <person name="Quint M."/>
            <person name="TheiBen G."/>
            <person name="Hagemann M."/>
            <person name="Harholt J."/>
            <person name="Dunand C."/>
            <person name="Zachgo S."/>
            <person name="Langdale J."/>
            <person name="Maumus F."/>
            <person name="Straeten D.V.D."/>
            <person name="Gould S.B."/>
            <person name="Rensing S.A."/>
        </authorList>
    </citation>
    <scope>NUCLEOTIDE SEQUENCE [LARGE SCALE GENOMIC DNA]</scope>
    <source>
        <strain evidence="14 15">S276</strain>
    </source>
</reference>
<keyword evidence="8" id="KW-0869">Chloride channel</keyword>
<dbReference type="OMA" id="IATWPRE"/>
<dbReference type="GO" id="GO:0005254">
    <property type="term" value="F:chloride channel activity"/>
    <property type="evidence" value="ECO:0007669"/>
    <property type="project" value="UniProtKB-KW"/>
</dbReference>
<evidence type="ECO:0000313" key="15">
    <source>
        <dbReference type="Proteomes" id="UP000265515"/>
    </source>
</evidence>
<evidence type="ECO:0000256" key="10">
    <source>
        <dbReference type="ARBA" id="ARBA00023303"/>
    </source>
</evidence>
<evidence type="ECO:0000256" key="7">
    <source>
        <dbReference type="ARBA" id="ARBA00023136"/>
    </source>
</evidence>
<dbReference type="OrthoDB" id="4564at2759"/>
<dbReference type="SUPFAM" id="SSF54631">
    <property type="entry name" value="CBS-domain pair"/>
    <property type="match status" value="1"/>
</dbReference>
<dbReference type="Pfam" id="PF00571">
    <property type="entry name" value="CBS"/>
    <property type="match status" value="2"/>
</dbReference>
<accession>A0A388KSE8</accession>
<dbReference type="InterPro" id="IPR046342">
    <property type="entry name" value="CBS_dom_sf"/>
</dbReference>
<gene>
    <name evidence="14" type="primary">CLCe-NT</name>
    <name evidence="14" type="ORF">CBR_g12709</name>
</gene>